<evidence type="ECO:0000313" key="6">
    <source>
        <dbReference type="EMBL" id="MFC4528959.1"/>
    </source>
</evidence>
<dbReference type="SMART" id="SM00342">
    <property type="entry name" value="HTH_ARAC"/>
    <property type="match status" value="1"/>
</dbReference>
<evidence type="ECO:0000256" key="4">
    <source>
        <dbReference type="SAM" id="MobiDB-lite"/>
    </source>
</evidence>
<name>A0ABV9C7F7_9GAMM</name>
<keyword evidence="3" id="KW-0804">Transcription</keyword>
<dbReference type="Pfam" id="PF12625">
    <property type="entry name" value="Arabinose_bd"/>
    <property type="match status" value="1"/>
</dbReference>
<evidence type="ECO:0000313" key="7">
    <source>
        <dbReference type="Proteomes" id="UP001595961"/>
    </source>
</evidence>
<evidence type="ECO:0000259" key="5">
    <source>
        <dbReference type="PROSITE" id="PS01124"/>
    </source>
</evidence>
<keyword evidence="7" id="KW-1185">Reference proteome</keyword>
<dbReference type="Pfam" id="PF12833">
    <property type="entry name" value="HTH_18"/>
    <property type="match status" value="1"/>
</dbReference>
<dbReference type="PANTHER" id="PTHR47894">
    <property type="entry name" value="HTH-TYPE TRANSCRIPTIONAL REGULATOR GADX"/>
    <property type="match status" value="1"/>
</dbReference>
<evidence type="ECO:0000256" key="2">
    <source>
        <dbReference type="ARBA" id="ARBA00023125"/>
    </source>
</evidence>
<gene>
    <name evidence="6" type="ORF">ACFO5W_20110</name>
</gene>
<accession>A0ABV9C7F7</accession>
<comment type="caution">
    <text evidence="6">The sequence shown here is derived from an EMBL/GenBank/DDBJ whole genome shotgun (WGS) entry which is preliminary data.</text>
</comment>
<dbReference type="SUPFAM" id="SSF46689">
    <property type="entry name" value="Homeodomain-like"/>
    <property type="match status" value="1"/>
</dbReference>
<dbReference type="Proteomes" id="UP001595961">
    <property type="component" value="Unassembled WGS sequence"/>
</dbReference>
<protein>
    <submittedName>
        <fullName evidence="6">AraC family transcriptional regulator</fullName>
    </submittedName>
</protein>
<dbReference type="InterPro" id="IPR018062">
    <property type="entry name" value="HTH_AraC-typ_CS"/>
</dbReference>
<dbReference type="PROSITE" id="PS00041">
    <property type="entry name" value="HTH_ARAC_FAMILY_1"/>
    <property type="match status" value="1"/>
</dbReference>
<dbReference type="InterPro" id="IPR009057">
    <property type="entry name" value="Homeodomain-like_sf"/>
</dbReference>
<keyword evidence="2" id="KW-0238">DNA-binding</keyword>
<reference evidence="7" key="1">
    <citation type="journal article" date="2019" name="Int. J. Syst. Evol. Microbiol.">
        <title>The Global Catalogue of Microorganisms (GCM) 10K type strain sequencing project: providing services to taxonomists for standard genome sequencing and annotation.</title>
        <authorList>
            <consortium name="The Broad Institute Genomics Platform"/>
            <consortium name="The Broad Institute Genome Sequencing Center for Infectious Disease"/>
            <person name="Wu L."/>
            <person name="Ma J."/>
        </authorList>
    </citation>
    <scope>NUCLEOTIDE SEQUENCE [LARGE SCALE GENOMIC DNA]</scope>
    <source>
        <strain evidence="7">CCM 4481</strain>
    </source>
</reference>
<dbReference type="EMBL" id="JBHSGA010000025">
    <property type="protein sequence ID" value="MFC4528959.1"/>
    <property type="molecule type" value="Genomic_DNA"/>
</dbReference>
<evidence type="ECO:0000256" key="1">
    <source>
        <dbReference type="ARBA" id="ARBA00023015"/>
    </source>
</evidence>
<keyword evidence="1" id="KW-0805">Transcription regulation</keyword>
<dbReference type="InterPro" id="IPR032687">
    <property type="entry name" value="AraC-type_N"/>
</dbReference>
<dbReference type="PANTHER" id="PTHR47894:SF1">
    <property type="entry name" value="HTH-TYPE TRANSCRIPTIONAL REGULATOR VQSM"/>
    <property type="match status" value="1"/>
</dbReference>
<dbReference type="InterPro" id="IPR018060">
    <property type="entry name" value="HTH_AraC"/>
</dbReference>
<dbReference type="PROSITE" id="PS01124">
    <property type="entry name" value="HTH_ARAC_FAMILY_2"/>
    <property type="match status" value="1"/>
</dbReference>
<dbReference type="RefSeq" id="WP_266151656.1">
    <property type="nucleotide sequence ID" value="NZ_CP064028.1"/>
</dbReference>
<proteinExistence type="predicted"/>
<organism evidence="6 7">
    <name type="scientific">Dyella halodurans</name>
    <dbReference type="NCBI Taxonomy" id="1920171"/>
    <lineage>
        <taxon>Bacteria</taxon>
        <taxon>Pseudomonadati</taxon>
        <taxon>Pseudomonadota</taxon>
        <taxon>Gammaproteobacteria</taxon>
        <taxon>Lysobacterales</taxon>
        <taxon>Rhodanobacteraceae</taxon>
        <taxon>Dyella</taxon>
    </lineage>
</organism>
<feature type="domain" description="HTH araC/xylS-type" evidence="5">
    <location>
        <begin position="261"/>
        <end position="358"/>
    </location>
</feature>
<feature type="region of interest" description="Disordered" evidence="4">
    <location>
        <begin position="1"/>
        <end position="29"/>
    </location>
</feature>
<sequence length="360" mass="39432">MTSVAAMAGQATEDSTGTPAGADPRYTAAETPPNILVHLTQLALSRGLSCDAWFTGSGLRRDQLNDPTLRVSYRQAQMVIRRALQATGEPGLGLEVGQGETLGSFGLLGLAMMTSPTFGDAMTAGITHHRVSGSLLDVSFEVAGPREVALAAWPRFNDPPLLPFLCEELFSSALAIARQLVGSDFRPSRLEVTYARPAHVQAYADYFQCELVFGARLNRVVLDAQWLGHPLPSHNPLTAQQALALCTQQHGVGGMQQEVVVSVERLLRSHLRQQPRLPDVARMLNMSERSLRRRLAEGGRIFREIHDRVRAERALELLHGGALSVAEIGLEIGFSDPREFRRAFKRWTGMPPRSARQQAA</sequence>
<evidence type="ECO:0000256" key="3">
    <source>
        <dbReference type="ARBA" id="ARBA00023163"/>
    </source>
</evidence>
<dbReference type="Gene3D" id="1.10.10.60">
    <property type="entry name" value="Homeodomain-like"/>
    <property type="match status" value="1"/>
</dbReference>